<comment type="caution">
    <text evidence="4">The sequence shown here is derived from an EMBL/GenBank/DDBJ whole genome shotgun (WGS) entry which is preliminary data.</text>
</comment>
<dbReference type="AlphaFoldDB" id="W1WF65"/>
<dbReference type="CDD" id="cd00383">
    <property type="entry name" value="trans_reg_C"/>
    <property type="match status" value="1"/>
</dbReference>
<dbReference type="Gene3D" id="1.10.10.10">
    <property type="entry name" value="Winged helix-like DNA-binding domain superfamily/Winged helix DNA-binding domain"/>
    <property type="match status" value="1"/>
</dbReference>
<evidence type="ECO:0008006" key="5">
    <source>
        <dbReference type="Google" id="ProtNLM"/>
    </source>
</evidence>
<dbReference type="PROSITE" id="PS50110">
    <property type="entry name" value="RESPONSE_REGULATORY"/>
    <property type="match status" value="1"/>
</dbReference>
<dbReference type="PANTHER" id="PTHR48111">
    <property type="entry name" value="REGULATOR OF RPOS"/>
    <property type="match status" value="1"/>
</dbReference>
<dbReference type="GO" id="GO:0000976">
    <property type="term" value="F:transcription cis-regulatory region binding"/>
    <property type="evidence" value="ECO:0007669"/>
    <property type="project" value="TreeGrafter"/>
</dbReference>
<dbReference type="SMART" id="SM00448">
    <property type="entry name" value="REC"/>
    <property type="match status" value="1"/>
</dbReference>
<dbReference type="InterPro" id="IPR036388">
    <property type="entry name" value="WH-like_DNA-bd_sf"/>
</dbReference>
<dbReference type="SMART" id="SM00862">
    <property type="entry name" value="Trans_reg_C"/>
    <property type="match status" value="1"/>
</dbReference>
<evidence type="ECO:0000313" key="4">
    <source>
        <dbReference type="EMBL" id="ETJ16822.1"/>
    </source>
</evidence>
<evidence type="ECO:0000259" key="3">
    <source>
        <dbReference type="PROSITE" id="PS51755"/>
    </source>
</evidence>
<dbReference type="GO" id="GO:0000156">
    <property type="term" value="F:phosphorelay response regulator activity"/>
    <property type="evidence" value="ECO:0007669"/>
    <property type="project" value="TreeGrafter"/>
</dbReference>
<dbReference type="PANTHER" id="PTHR48111:SF73">
    <property type="entry name" value="ALKALINE PHOSPHATASE SYNTHESIS TRANSCRIPTIONAL REGULATORY PROTEIN PHOP"/>
    <property type="match status" value="1"/>
</dbReference>
<dbReference type="SUPFAM" id="SSF52172">
    <property type="entry name" value="CheY-like"/>
    <property type="match status" value="1"/>
</dbReference>
<feature type="domain" description="OmpR/PhoB-type" evidence="3">
    <location>
        <begin position="124"/>
        <end position="224"/>
    </location>
</feature>
<name>W1WF65_9ZZZZ</name>
<dbReference type="Pfam" id="PF00486">
    <property type="entry name" value="Trans_reg_C"/>
    <property type="match status" value="1"/>
</dbReference>
<protein>
    <recommendedName>
        <fullName evidence="5">Stage 0 sporulation protein A homolog</fullName>
    </recommendedName>
</protein>
<dbReference type="CDD" id="cd17574">
    <property type="entry name" value="REC_OmpR"/>
    <property type="match status" value="1"/>
</dbReference>
<dbReference type="Gene3D" id="3.40.50.2300">
    <property type="match status" value="1"/>
</dbReference>
<keyword evidence="1" id="KW-0238">DNA-binding</keyword>
<dbReference type="InterPro" id="IPR039420">
    <property type="entry name" value="WalR-like"/>
</dbReference>
<dbReference type="PROSITE" id="PS51755">
    <property type="entry name" value="OMPR_PHOB"/>
    <property type="match status" value="1"/>
</dbReference>
<accession>W1WF65</accession>
<proteinExistence type="predicted"/>
<dbReference type="InterPro" id="IPR011006">
    <property type="entry name" value="CheY-like_superfamily"/>
</dbReference>
<dbReference type="EMBL" id="AZMM01018811">
    <property type="protein sequence ID" value="ETJ16822.1"/>
    <property type="molecule type" value="Genomic_DNA"/>
</dbReference>
<sequence>MKNILIIEDDRMLNKGVAFALKKEGYNTMYAYTKEEGKKLIQQNEVDFLLLDIGLPDGSGLDLCNEIKEKIDFPIVFFTANDTEEDMIKGFESGCDDYISKPFSIEVLKFKISAILKRSDIHSKKLFVYKDLKVDFDARRVYKRNEEIRLSATEYKLLEILCKNKGRAMTKEILLDKLWDYNGNYVDDNTLSVNIRRIRKKIEDDSKNPEYIITLFGIGYTLGEWLWIKYLILYLL</sequence>
<dbReference type="Gene3D" id="6.10.250.690">
    <property type="match status" value="1"/>
</dbReference>
<reference evidence="4" key="1">
    <citation type="submission" date="2013-12" db="EMBL/GenBank/DDBJ databases">
        <title>A Varibaculum cambriense genome reconstructed from a premature infant gut community with otherwise low bacterial novelty that shifts toward anaerobic metabolism during the third week of life.</title>
        <authorList>
            <person name="Brown C.T."/>
            <person name="Sharon I."/>
            <person name="Thomas B.C."/>
            <person name="Castelle C.J."/>
            <person name="Morowitz M.J."/>
            <person name="Banfield J.F."/>
        </authorList>
    </citation>
    <scope>NUCLEOTIDE SEQUENCE</scope>
</reference>
<gene>
    <name evidence="4" type="ORF">Q604_UNBc4C00030G0009</name>
</gene>
<feature type="domain" description="Response regulatory" evidence="2">
    <location>
        <begin position="3"/>
        <end position="116"/>
    </location>
</feature>
<evidence type="ECO:0000256" key="1">
    <source>
        <dbReference type="ARBA" id="ARBA00023125"/>
    </source>
</evidence>
<dbReference type="InterPro" id="IPR001867">
    <property type="entry name" value="OmpR/PhoB-type_DNA-bd"/>
</dbReference>
<organism evidence="4">
    <name type="scientific">human gut metagenome</name>
    <dbReference type="NCBI Taxonomy" id="408170"/>
    <lineage>
        <taxon>unclassified sequences</taxon>
        <taxon>metagenomes</taxon>
        <taxon>organismal metagenomes</taxon>
    </lineage>
</organism>
<dbReference type="GO" id="GO:0005829">
    <property type="term" value="C:cytosol"/>
    <property type="evidence" value="ECO:0007669"/>
    <property type="project" value="TreeGrafter"/>
</dbReference>
<dbReference type="InterPro" id="IPR001789">
    <property type="entry name" value="Sig_transdc_resp-reg_receiver"/>
</dbReference>
<dbReference type="GO" id="GO:0006355">
    <property type="term" value="P:regulation of DNA-templated transcription"/>
    <property type="evidence" value="ECO:0007669"/>
    <property type="project" value="InterPro"/>
</dbReference>
<evidence type="ECO:0000259" key="2">
    <source>
        <dbReference type="PROSITE" id="PS50110"/>
    </source>
</evidence>
<dbReference type="Pfam" id="PF00072">
    <property type="entry name" value="Response_reg"/>
    <property type="match status" value="1"/>
</dbReference>
<dbReference type="GO" id="GO:0032993">
    <property type="term" value="C:protein-DNA complex"/>
    <property type="evidence" value="ECO:0007669"/>
    <property type="project" value="TreeGrafter"/>
</dbReference>